<protein>
    <submittedName>
        <fullName evidence="1">Uncharacterized protein</fullName>
    </submittedName>
</protein>
<accession>A0A432ZZB6</accession>
<dbReference type="Proteomes" id="UP000268093">
    <property type="component" value="Unassembled WGS sequence"/>
</dbReference>
<gene>
    <name evidence="1" type="ORF">BC936DRAFT_143274</name>
</gene>
<keyword evidence="2" id="KW-1185">Reference proteome</keyword>
<organism evidence="1 2">
    <name type="scientific">Jimgerdemannia flammicorona</name>
    <dbReference type="NCBI Taxonomy" id="994334"/>
    <lineage>
        <taxon>Eukaryota</taxon>
        <taxon>Fungi</taxon>
        <taxon>Fungi incertae sedis</taxon>
        <taxon>Mucoromycota</taxon>
        <taxon>Mucoromycotina</taxon>
        <taxon>Endogonomycetes</taxon>
        <taxon>Endogonales</taxon>
        <taxon>Endogonaceae</taxon>
        <taxon>Jimgerdemannia</taxon>
    </lineage>
</organism>
<dbReference type="AlphaFoldDB" id="A0A432ZZB6"/>
<name>A0A432ZZB6_9FUNG</name>
<dbReference type="EMBL" id="RBNI01026094">
    <property type="protein sequence ID" value="RUO95766.1"/>
    <property type="molecule type" value="Genomic_DNA"/>
</dbReference>
<proteinExistence type="predicted"/>
<evidence type="ECO:0000313" key="2">
    <source>
        <dbReference type="Proteomes" id="UP000268093"/>
    </source>
</evidence>
<reference evidence="1 2" key="1">
    <citation type="journal article" date="2018" name="New Phytol.">
        <title>Phylogenomics of Endogonaceae and evolution of mycorrhizas within Mucoromycota.</title>
        <authorList>
            <person name="Chang Y."/>
            <person name="Desiro A."/>
            <person name="Na H."/>
            <person name="Sandor L."/>
            <person name="Lipzen A."/>
            <person name="Clum A."/>
            <person name="Barry K."/>
            <person name="Grigoriev I.V."/>
            <person name="Martin F.M."/>
            <person name="Stajich J.E."/>
            <person name="Smith M.E."/>
            <person name="Bonito G."/>
            <person name="Spatafora J.W."/>
        </authorList>
    </citation>
    <scope>NUCLEOTIDE SEQUENCE [LARGE SCALE GENOMIC DNA]</scope>
    <source>
        <strain evidence="1 2">GMNB39</strain>
    </source>
</reference>
<comment type="caution">
    <text evidence="1">The sequence shown here is derived from an EMBL/GenBank/DDBJ whole genome shotgun (WGS) entry which is preliminary data.</text>
</comment>
<sequence length="80" mass="9067">MYPSTRSMLHFHYCYQSVKPLDQIFPIHAPIPTMSLSYVASSQDLLQWPHMLEHPIQGLVSRSDCGASVPLDTVNAVQFH</sequence>
<evidence type="ECO:0000313" key="1">
    <source>
        <dbReference type="EMBL" id="RUO95766.1"/>
    </source>
</evidence>